<evidence type="ECO:0000313" key="6">
    <source>
        <dbReference type="EMBL" id="ECY9783903.1"/>
    </source>
</evidence>
<dbReference type="OMA" id="LEDNDKH"/>
<evidence type="ECO:0000313" key="12">
    <source>
        <dbReference type="Proteomes" id="UP000365297"/>
    </source>
</evidence>
<reference evidence="4 16" key="4">
    <citation type="submission" date="2019-04" db="EMBL/GenBank/DDBJ databases">
        <authorList>
            <consortium name="GenomeTrakr network: Whole genome sequencing for foodborne pathogen traceback"/>
        </authorList>
    </citation>
    <scope>NUCLEOTIDE SEQUENCE [LARGE SCALE GENOMIC DNA]</scope>
    <source>
        <strain evidence="4 16">CFSAN072474</strain>
    </source>
</reference>
<evidence type="ECO:0000313" key="16">
    <source>
        <dbReference type="Proteomes" id="UP000522199"/>
    </source>
</evidence>
<dbReference type="Proteomes" id="UP000527632">
    <property type="component" value="Unassembled WGS sequence"/>
</dbReference>
<evidence type="ECO:0000313" key="3">
    <source>
        <dbReference type="EMBL" id="EAG4463197.1"/>
    </source>
</evidence>
<dbReference type="EMBL" id="AABGUK010000001">
    <property type="protein sequence ID" value="EAH4240585.1"/>
    <property type="molecule type" value="Genomic_DNA"/>
</dbReference>
<dbReference type="Proteomes" id="UP000272537">
    <property type="component" value="Unassembled WGS sequence"/>
</dbReference>
<dbReference type="Proteomes" id="UP000544530">
    <property type="component" value="Unassembled WGS sequence"/>
</dbReference>
<evidence type="ECO:0000313" key="9">
    <source>
        <dbReference type="EMBL" id="NYA02773.1"/>
    </source>
</evidence>
<dbReference type="Proteomes" id="UP000528151">
    <property type="component" value="Unassembled WGS sequence"/>
</dbReference>
<evidence type="ECO:0000313" key="11">
    <source>
        <dbReference type="Proteomes" id="UP000272537"/>
    </source>
</evidence>
<dbReference type="Proteomes" id="UP000522199">
    <property type="component" value="Unassembled WGS sequence"/>
</dbReference>
<reference evidence="10 11" key="1">
    <citation type="journal article" date="2018" name="BMC Genomics">
        <title>Genes significantly associated with lineage II food isolates of Listeria monocytogenes.</title>
        <authorList>
            <person name="Pirone-Davies C."/>
            <person name="Chen Y."/>
            <person name="Pightling A."/>
            <person name="Ryan G."/>
            <person name="Wang Y."/>
            <person name="Yao K."/>
            <person name="Hoffmann M."/>
            <person name="Allard M.W."/>
        </authorList>
    </citation>
    <scope>NUCLEOTIDE SEQUENCE [LARGE SCALE GENOMIC DNA]</scope>
    <source>
        <strain evidence="10 11">PNUSAL000550</strain>
    </source>
</reference>
<dbReference type="EMBL" id="JACAVN010000010">
    <property type="protein sequence ID" value="NYA02773.1"/>
    <property type="molecule type" value="Genomic_DNA"/>
</dbReference>
<dbReference type="EMBL" id="QXLS01000001">
    <property type="protein sequence ID" value="RKA10631.1"/>
    <property type="molecule type" value="Genomic_DNA"/>
</dbReference>
<dbReference type="Proteomes" id="UP000489121">
    <property type="component" value="Unassembled WGS sequence"/>
</dbReference>
<evidence type="ECO:0000313" key="5">
    <source>
        <dbReference type="EMBL" id="EAH4240585.1"/>
    </source>
</evidence>
<reference evidence="12 13" key="3">
    <citation type="submission" date="2018-06" db="EMBL/GenBank/DDBJ databases">
        <authorList>
            <consortium name="GenomeTrakr: Next Generation Sequencing Network for Food Pathogen Tracability"/>
        </authorList>
    </citation>
    <scope>NUCLEOTIDE SEQUENCE [LARGE SCALE GENOMIC DNA]</scope>
    <source>
        <strain evidence="2 13">CFSAN008042</strain>
        <strain evidence="3 18">CFSAN063727</strain>
        <strain evidence="1 12">FDA00007096</strain>
        <strain evidence="5 17">LS1344</strain>
    </source>
</reference>
<reference evidence="9 19" key="8">
    <citation type="submission" date="2020-06" db="EMBL/GenBank/DDBJ databases">
        <title>Two Listeria outbreaks in Switzerland in 2018 and 2020.</title>
        <authorList>
            <person name="Stevens M.J.A."/>
            <person name="Bloemberg G."/>
            <person name="Nusch-Inderbinnen M."/>
            <person name="Stephan R."/>
        </authorList>
    </citation>
    <scope>NUCLEOTIDE SEQUENCE [LARGE SCALE GENOMIC DNA]</scope>
    <source>
        <strain evidence="9 19">N18-0707</strain>
    </source>
</reference>
<evidence type="ECO:0000313" key="8">
    <source>
        <dbReference type="EMBL" id="HAA8054574.1"/>
    </source>
</evidence>
<evidence type="ECO:0000313" key="7">
    <source>
        <dbReference type="EMBL" id="EDO0987146.1"/>
    </source>
</evidence>
<sequence length="336" mass="39600">MSIVVEQLVMKDTGERWGSPYLLEQLKINLANTSADFVIVCSKSDQNILSQIQDYLARFADNMVGADIHLFNQNPLFVQHLRKLPNEDSYEMTDTLQFLEETIPNPTSTYLERDPHMLLEEVGQYILYNVAFLKAYFEKAEITHELINIFHKANMVWKHSVLEETKKNEEKMKVPDNYLINDMVDCWSYYRNLENKYTSLSLELLDFDKNLFNYLIRTKLGPIFQKKLMAEDLTEAVDAIDALTVFLETNNKRLVSELISLGYFYIQVPVKEYSHWEKNKQFGTAYLKFLKVLFDKMHYQTKQYYLSYYRRATNAVYKAVGLNSLNPIAKSYKLYF</sequence>
<comment type="caution">
    <text evidence="8">The sequence shown here is derived from an EMBL/GenBank/DDBJ whole genome shotgun (WGS) entry which is preliminary data.</text>
</comment>
<evidence type="ECO:0000313" key="18">
    <source>
        <dbReference type="Proteomes" id="UP000528151"/>
    </source>
</evidence>
<reference evidence="6 15" key="6">
    <citation type="submission" date="2019-09" db="EMBL/GenBank/DDBJ databases">
        <authorList>
            <consortium name="PulseNet: The National Subtyping Network for Foodborne Disease Surveillance"/>
            <person name="Tarr C.L."/>
            <person name="Trees E."/>
            <person name="Katz L.S."/>
            <person name="Carleton-Romer H.A."/>
            <person name="Stroika S."/>
            <person name="Kucerova Z."/>
            <person name="Roache K.F."/>
            <person name="Sabol A.L."/>
            <person name="Besser J."/>
            <person name="Gerner-Smidt P."/>
        </authorList>
    </citation>
    <scope>NUCLEOTIDE SEQUENCE [LARGE SCALE GENOMIC DNA]</scope>
    <source>
        <strain evidence="6 15">PNUSAL005692</strain>
    </source>
</reference>
<gene>
    <name evidence="1" type="ORF">ARY78_00790</name>
    <name evidence="3" type="ORF">CA369_12920</name>
    <name evidence="4" type="ORF">CW845_08120</name>
    <name evidence="2" type="ORF">DQ70_03065</name>
    <name evidence="10" type="ORF">DYZ80_00158</name>
    <name evidence="5" type="ORF">E5F58_01060</name>
    <name evidence="6" type="ORF">F6515_13000</name>
    <name evidence="7" type="ORF">FV747_14180</name>
    <name evidence="8" type="ORF">GHH22_15670</name>
    <name evidence="9" type="ORF">HZJ64_13095</name>
</gene>
<dbReference type="EMBL" id="AABEKY010000004">
    <property type="protein sequence ID" value="EAG9387450.1"/>
    <property type="molecule type" value="Genomic_DNA"/>
</dbReference>
<dbReference type="AlphaFoldDB" id="A0A393EPJ3"/>
<evidence type="ECO:0000313" key="1">
    <source>
        <dbReference type="EMBL" id="EAC5548964.1"/>
    </source>
</evidence>
<reference evidence="8" key="7">
    <citation type="submission" date="2019-10" db="EMBL/GenBank/DDBJ databases">
        <authorList>
            <consortium name="NCBI Pathogen Detection Project"/>
        </authorList>
    </citation>
    <scope>NUCLEOTIDE SEQUENCE</scope>
    <source>
        <strain evidence="8">09CEB371LM</strain>
    </source>
</reference>
<dbReference type="Proteomes" id="UP000368512">
    <property type="component" value="Unassembled WGS sequence"/>
</dbReference>
<evidence type="ECO:0000313" key="19">
    <source>
        <dbReference type="Proteomes" id="UP000544530"/>
    </source>
</evidence>
<name>A0A393EPJ3_LISMN</name>
<dbReference type="Proteomes" id="UP000840039">
    <property type="component" value="Unassembled WGS sequence"/>
</dbReference>
<accession>A0A393EPJ3</accession>
<evidence type="ECO:0000313" key="15">
    <source>
        <dbReference type="Proteomes" id="UP000489121"/>
    </source>
</evidence>
<evidence type="ECO:0000313" key="10">
    <source>
        <dbReference type="EMBL" id="RKA10631.1"/>
    </source>
</evidence>
<organism evidence="8">
    <name type="scientific">Listeria monocytogenes</name>
    <dbReference type="NCBI Taxonomy" id="1639"/>
    <lineage>
        <taxon>Bacteria</taxon>
        <taxon>Bacillati</taxon>
        <taxon>Bacillota</taxon>
        <taxon>Bacilli</taxon>
        <taxon>Bacillales</taxon>
        <taxon>Listeriaceae</taxon>
        <taxon>Listeria</taxon>
    </lineage>
</organism>
<dbReference type="KEGG" id="lmv:Y193_10345"/>
<dbReference type="EMBL" id="AABBZO010000017">
    <property type="protein sequence ID" value="EAG4463197.1"/>
    <property type="molecule type" value="Genomic_DNA"/>
</dbReference>
<dbReference type="EMBL" id="AAAJWF010000001">
    <property type="protein sequence ID" value="EAC7479663.1"/>
    <property type="molecule type" value="Genomic_DNA"/>
</dbReference>
<evidence type="ECO:0000313" key="14">
    <source>
        <dbReference type="Proteomes" id="UP000467536"/>
    </source>
</evidence>
<reference evidence="8" key="2">
    <citation type="journal article" date="2018" name="Genome Biol.">
        <title>SKESA: strategic k-mer extension for scrupulous assemblies.</title>
        <authorList>
            <person name="Souvorov A."/>
            <person name="Agarwala R."/>
            <person name="Lipman D.J."/>
        </authorList>
    </citation>
    <scope>NUCLEOTIDE SEQUENCE [LARGE SCALE GENOMIC DNA]</scope>
    <source>
        <strain evidence="8">09CEB371LM</strain>
    </source>
</reference>
<proteinExistence type="predicted"/>
<evidence type="ECO:0000313" key="2">
    <source>
        <dbReference type="EMBL" id="EAC7479663.1"/>
    </source>
</evidence>
<evidence type="ECO:0000313" key="4">
    <source>
        <dbReference type="EMBL" id="EAG9387450.1"/>
    </source>
</evidence>
<dbReference type="EMBL" id="AANEHK010000019">
    <property type="protein sequence ID" value="EDO0987146.1"/>
    <property type="molecule type" value="Genomic_DNA"/>
</dbReference>
<reference evidence="7 14" key="5">
    <citation type="submission" date="2019-08" db="EMBL/GenBank/DDBJ databases">
        <authorList>
            <person name="Ashton P.M."/>
            <person name="Dallman T."/>
            <person name="Nair S."/>
            <person name="De Pinna E."/>
            <person name="Peters T."/>
            <person name="Grant K."/>
        </authorList>
    </citation>
    <scope>NUCLEOTIDE SEQUENCE [LARGE SCALE GENOMIC DNA]</scope>
    <source>
        <strain evidence="7 14">788324</strain>
    </source>
</reference>
<dbReference type="Proteomes" id="UP000365297">
    <property type="component" value="Unassembled WGS sequence"/>
</dbReference>
<dbReference type="RefSeq" id="WP_003724624.1">
    <property type="nucleotide sequence ID" value="NC_021825.2"/>
</dbReference>
<dbReference type="EMBL" id="DAAEEB010000017">
    <property type="protein sequence ID" value="HAA8054574.1"/>
    <property type="molecule type" value="Genomic_DNA"/>
</dbReference>
<dbReference type="EMBL" id="AALGDA010000057">
    <property type="protein sequence ID" value="ECY9783903.1"/>
    <property type="molecule type" value="Genomic_DNA"/>
</dbReference>
<evidence type="ECO:0000313" key="13">
    <source>
        <dbReference type="Proteomes" id="UP000368512"/>
    </source>
</evidence>
<dbReference type="KEGG" id="lmok:CQ02_05620"/>
<dbReference type="EMBL" id="AAAIXK010000001">
    <property type="protein sequence ID" value="EAC5548964.1"/>
    <property type="molecule type" value="Genomic_DNA"/>
</dbReference>
<protein>
    <submittedName>
        <fullName evidence="8">Uncharacterized protein</fullName>
    </submittedName>
</protein>
<evidence type="ECO:0000313" key="17">
    <source>
        <dbReference type="Proteomes" id="UP000527632"/>
    </source>
</evidence>
<dbReference type="Proteomes" id="UP000467536">
    <property type="component" value="Unassembled WGS sequence"/>
</dbReference>